<dbReference type="InterPro" id="IPR035093">
    <property type="entry name" value="RelE/ParE_toxin_dom_sf"/>
</dbReference>
<dbReference type="RefSeq" id="WP_087147203.1">
    <property type="nucleotide sequence ID" value="NZ_FUKJ01000228.1"/>
</dbReference>
<evidence type="ECO:0000256" key="2">
    <source>
        <dbReference type="ARBA" id="ARBA00022649"/>
    </source>
</evidence>
<comment type="similarity">
    <text evidence="1">Belongs to the RelE toxin family.</text>
</comment>
<evidence type="ECO:0000313" key="4">
    <source>
        <dbReference type="Proteomes" id="UP000195442"/>
    </source>
</evidence>
<evidence type="ECO:0000256" key="1">
    <source>
        <dbReference type="ARBA" id="ARBA00006226"/>
    </source>
</evidence>
<dbReference type="PANTHER" id="PTHR33755">
    <property type="entry name" value="TOXIN PARE1-RELATED"/>
    <property type="match status" value="1"/>
</dbReference>
<keyword evidence="2" id="KW-1277">Toxin-antitoxin system</keyword>
<organism evidence="3 4">
    <name type="scientific">Crenothrix polyspora</name>
    <dbReference type="NCBI Taxonomy" id="360316"/>
    <lineage>
        <taxon>Bacteria</taxon>
        <taxon>Pseudomonadati</taxon>
        <taxon>Pseudomonadota</taxon>
        <taxon>Gammaproteobacteria</taxon>
        <taxon>Methylococcales</taxon>
        <taxon>Crenotrichaceae</taxon>
        <taxon>Crenothrix</taxon>
    </lineage>
</organism>
<reference evidence="4" key="1">
    <citation type="submission" date="2017-02" db="EMBL/GenBank/DDBJ databases">
        <authorList>
            <person name="Daims H."/>
        </authorList>
    </citation>
    <scope>NUCLEOTIDE SEQUENCE [LARGE SCALE GENOMIC DNA]</scope>
</reference>
<dbReference type="Gene3D" id="3.30.2310.20">
    <property type="entry name" value="RelE-like"/>
    <property type="match status" value="1"/>
</dbReference>
<proteinExistence type="inferred from homology"/>
<accession>A0A1R4H9Z1</accession>
<dbReference type="Proteomes" id="UP000195442">
    <property type="component" value="Unassembled WGS sequence"/>
</dbReference>
<dbReference type="EMBL" id="FUKJ01000228">
    <property type="protein sequence ID" value="SJM92997.1"/>
    <property type="molecule type" value="Genomic_DNA"/>
</dbReference>
<dbReference type="InterPro" id="IPR007712">
    <property type="entry name" value="RelE/ParE_toxin"/>
</dbReference>
<dbReference type="InterPro" id="IPR051803">
    <property type="entry name" value="TA_system_RelE-like_toxin"/>
</dbReference>
<dbReference type="AlphaFoldDB" id="A0A1R4H9Z1"/>
<sequence>MVAVVDWSPEAIEDLDSIVGYIAKDSQFYAKAVVNKILSVAKEVPEHPYLGRAVPEIGNEQIRERFVYSYRLIYKINEGNILIVAIIHGKRLLENLEGRF</sequence>
<dbReference type="Pfam" id="PF05016">
    <property type="entry name" value="ParE_toxin"/>
    <property type="match status" value="1"/>
</dbReference>
<gene>
    <name evidence="3" type="ORF">CRENPOLYSF2_3030015</name>
</gene>
<name>A0A1R4H9Z1_9GAMM</name>
<dbReference type="SUPFAM" id="SSF143011">
    <property type="entry name" value="RelE-like"/>
    <property type="match status" value="1"/>
</dbReference>
<evidence type="ECO:0000313" key="3">
    <source>
        <dbReference type="EMBL" id="SJM92997.1"/>
    </source>
</evidence>
<dbReference type="OrthoDB" id="9798046at2"/>
<dbReference type="PANTHER" id="PTHR33755:SF5">
    <property type="entry name" value="TYPE II TOXIN-ANTITOXIN SYSTEM RELE_PARE FAMILY TOXIN"/>
    <property type="match status" value="1"/>
</dbReference>
<keyword evidence="4" id="KW-1185">Reference proteome</keyword>
<protein>
    <submittedName>
        <fullName evidence="3">Uncharacterized protein</fullName>
    </submittedName>
</protein>